<feature type="compositionally biased region" description="Basic and acidic residues" evidence="1">
    <location>
        <begin position="305"/>
        <end position="320"/>
    </location>
</feature>
<evidence type="ECO:0000313" key="2">
    <source>
        <dbReference type="EMBL" id="CBJ33930.1"/>
    </source>
</evidence>
<feature type="compositionally biased region" description="Low complexity" evidence="1">
    <location>
        <begin position="114"/>
        <end position="124"/>
    </location>
</feature>
<proteinExistence type="predicted"/>
<feature type="region of interest" description="Disordered" evidence="1">
    <location>
        <begin position="366"/>
        <end position="389"/>
    </location>
</feature>
<reference evidence="2 3" key="1">
    <citation type="journal article" date="2010" name="Nature">
        <title>The Ectocarpus genome and the independent evolution of multicellularity in brown algae.</title>
        <authorList>
            <person name="Cock J.M."/>
            <person name="Sterck L."/>
            <person name="Rouze P."/>
            <person name="Scornet D."/>
            <person name="Allen A.E."/>
            <person name="Amoutzias G."/>
            <person name="Anthouard V."/>
            <person name="Artiguenave F."/>
            <person name="Aury J.M."/>
            <person name="Badger J.H."/>
            <person name="Beszteri B."/>
            <person name="Billiau K."/>
            <person name="Bonnet E."/>
            <person name="Bothwell J.H."/>
            <person name="Bowler C."/>
            <person name="Boyen C."/>
            <person name="Brownlee C."/>
            <person name="Carrano C.J."/>
            <person name="Charrier B."/>
            <person name="Cho G.Y."/>
            <person name="Coelho S.M."/>
            <person name="Collen J."/>
            <person name="Corre E."/>
            <person name="Da Silva C."/>
            <person name="Delage L."/>
            <person name="Delaroque N."/>
            <person name="Dittami S.M."/>
            <person name="Doulbeau S."/>
            <person name="Elias M."/>
            <person name="Farnham G."/>
            <person name="Gachon C.M."/>
            <person name="Gschloessl B."/>
            <person name="Heesch S."/>
            <person name="Jabbari K."/>
            <person name="Jubin C."/>
            <person name="Kawai H."/>
            <person name="Kimura K."/>
            <person name="Kloareg B."/>
            <person name="Kupper F.C."/>
            <person name="Lang D."/>
            <person name="Le Bail A."/>
            <person name="Leblanc C."/>
            <person name="Lerouge P."/>
            <person name="Lohr M."/>
            <person name="Lopez P.J."/>
            <person name="Martens C."/>
            <person name="Maumus F."/>
            <person name="Michel G."/>
            <person name="Miranda-Saavedra D."/>
            <person name="Morales J."/>
            <person name="Moreau H."/>
            <person name="Motomura T."/>
            <person name="Nagasato C."/>
            <person name="Napoli C.A."/>
            <person name="Nelson D.R."/>
            <person name="Nyvall-Collen P."/>
            <person name="Peters A.F."/>
            <person name="Pommier C."/>
            <person name="Potin P."/>
            <person name="Poulain J."/>
            <person name="Quesneville H."/>
            <person name="Read B."/>
            <person name="Rensing S.A."/>
            <person name="Ritter A."/>
            <person name="Rousvoal S."/>
            <person name="Samanta M."/>
            <person name="Samson G."/>
            <person name="Schroeder D.C."/>
            <person name="Segurens B."/>
            <person name="Strittmatter M."/>
            <person name="Tonon T."/>
            <person name="Tregear J.W."/>
            <person name="Valentin K."/>
            <person name="von Dassow P."/>
            <person name="Yamagishi T."/>
            <person name="Van de Peer Y."/>
            <person name="Wincker P."/>
        </authorList>
    </citation>
    <scope>NUCLEOTIDE SEQUENCE [LARGE SCALE GENOMIC DNA]</scope>
    <source>
        <strain evidence="3">Ec32 / CCAP1310/4</strain>
    </source>
</reference>
<protein>
    <submittedName>
        <fullName evidence="2">Uncharacterized protein</fullName>
    </submittedName>
</protein>
<evidence type="ECO:0000313" key="3">
    <source>
        <dbReference type="Proteomes" id="UP000002630"/>
    </source>
</evidence>
<dbReference type="EMBL" id="FN649760">
    <property type="protein sequence ID" value="CBJ33930.1"/>
    <property type="molecule type" value="Genomic_DNA"/>
</dbReference>
<keyword evidence="3" id="KW-1185">Reference proteome</keyword>
<dbReference type="InParanoid" id="D7G667"/>
<accession>D7G667</accession>
<gene>
    <name evidence="2" type="ORF">Esi_0715_0002</name>
</gene>
<feature type="compositionally biased region" description="Polar residues" evidence="1">
    <location>
        <begin position="284"/>
        <end position="299"/>
    </location>
</feature>
<sequence length="615" mass="63828">MCSIAGPARAEGLSKGVPLSNVNTGQLLGAVKASVLYLDIIFGGGDGGYNSSVGIGVEKVVAAPLTSAATLGVDAQGTGGGSSTSAATHESVAHPVKTVINPYLKDSRTSGSKTSRPGTSPGSRTSGGGAPTPVGCNKKAGFVPGVGVPTRLPDSRRKSGWLSVQHSPAPSAPSDRPTEVVSRVNNVHVKKSVQAAVAHAVPKRLNTALTGGALKKDVDSKAFNQSLGAVVKQQLSGPTKKFKEDVRKSAADATAEGVSNMLKGHLTKIQQAVNAATQAQEQQSLRNAKSAASLQQATAAFSKAGDGKKLGRPPAHDHPTAELQNYRPGGAGFNIARATSSLVGARVTESLDGLAQSVATKVTTLSDKAGGGSKTPERKANNSTDGVGKDTLSRVLKSLANRQGLITGKVIERKTLLRPSRELLLDDKHGQFLRQLHGVPPGCLSPTLLAPEVVDAMLVDLACLAGNDYIKYRGRGHCSSIWDSATRDQRCAATVLRGSAATIKALSAGIGERKKSGTPTNKEVEASNAASRVMFLHSVVWDLHTGQQRRMTALEGRSPAAKAQAGASSVKAAKKIEKRGAVESADREESLAVDVLPPLVRDDEEHPFKHIHFGI</sequence>
<name>D7G667_ECTSI</name>
<dbReference type="Proteomes" id="UP000002630">
    <property type="component" value="Unassembled WGS sequence"/>
</dbReference>
<feature type="region of interest" description="Disordered" evidence="1">
    <location>
        <begin position="75"/>
        <end position="178"/>
    </location>
</feature>
<feature type="region of interest" description="Disordered" evidence="1">
    <location>
        <begin position="284"/>
        <end position="328"/>
    </location>
</feature>
<dbReference type="AlphaFoldDB" id="D7G667"/>
<organism evidence="2 3">
    <name type="scientific">Ectocarpus siliculosus</name>
    <name type="common">Brown alga</name>
    <name type="synonym">Conferva siliculosa</name>
    <dbReference type="NCBI Taxonomy" id="2880"/>
    <lineage>
        <taxon>Eukaryota</taxon>
        <taxon>Sar</taxon>
        <taxon>Stramenopiles</taxon>
        <taxon>Ochrophyta</taxon>
        <taxon>PX clade</taxon>
        <taxon>Phaeophyceae</taxon>
        <taxon>Ectocarpales</taxon>
        <taxon>Ectocarpaceae</taxon>
        <taxon>Ectocarpus</taxon>
    </lineage>
</organism>
<evidence type="ECO:0000256" key="1">
    <source>
        <dbReference type="SAM" id="MobiDB-lite"/>
    </source>
</evidence>